<dbReference type="GO" id="GO:0003824">
    <property type="term" value="F:catalytic activity"/>
    <property type="evidence" value="ECO:0007669"/>
    <property type="project" value="InterPro"/>
</dbReference>
<feature type="domain" description="C2H2-type" evidence="3">
    <location>
        <begin position="406"/>
        <end position="433"/>
    </location>
</feature>
<feature type="region of interest" description="Disordered" evidence="2">
    <location>
        <begin position="387"/>
        <end position="407"/>
    </location>
</feature>
<dbReference type="InterPro" id="IPR005135">
    <property type="entry name" value="Endo/exonuclease/phosphatase"/>
</dbReference>
<proteinExistence type="predicted"/>
<keyword evidence="1" id="KW-0863">Zinc-finger</keyword>
<dbReference type="GO" id="GO:0008270">
    <property type="term" value="F:zinc ion binding"/>
    <property type="evidence" value="ECO:0007669"/>
    <property type="project" value="UniProtKB-KW"/>
</dbReference>
<dbReference type="Gene3D" id="3.60.10.10">
    <property type="entry name" value="Endonuclease/exonuclease/phosphatase"/>
    <property type="match status" value="1"/>
</dbReference>
<dbReference type="SUPFAM" id="SSF56219">
    <property type="entry name" value="DNase I-like"/>
    <property type="match status" value="1"/>
</dbReference>
<sequence length="444" mass="50955">MCSLLPEKHLRIGAWNVRTLTDNKASDRPERRTAIISRELRKFQIDIAALSETRLADEGQLKEEKGGYTFFWKGKPANEPRIHGVGFAIKNCLINHLHELPVGINERLMTIRLMLASSQMATVISAYAPTLDAQDEVKEAFYADLDKILSEVPKEDKLILLGDFNARVGRNHHLWRGTLGREGVGNTNSNGILLLTKCSEHNLVITNTLFRQKNKFKTSWMHPRSKLWHLIDYVIVRSKDRRDVLNTRAMTSADDCWTDHRLIRSIMISWEDRRTNTSVLEEADIPTITATIAQNQLRWTGHVIRMPDSRLPKQVLYSQLVKGKRAPGGQKKRYKDNIKTNLKKCHIDLKAWEDMATDRATWRNLVREGAALYNDDLCHAAQDKRRLRKERATTKQVQPKPPTTTFPCPHCTRIIGSRIGLYAHLKTHKDQEGGQSYSTTSDRR</sequence>
<evidence type="ECO:0000313" key="5">
    <source>
        <dbReference type="Proteomes" id="UP001148018"/>
    </source>
</evidence>
<gene>
    <name evidence="4" type="ORF">NHX12_030388</name>
</gene>
<evidence type="ECO:0000259" key="3">
    <source>
        <dbReference type="PROSITE" id="PS50157"/>
    </source>
</evidence>
<dbReference type="Proteomes" id="UP001148018">
    <property type="component" value="Unassembled WGS sequence"/>
</dbReference>
<name>A0A9Q0E9R0_9TELE</name>
<evidence type="ECO:0000313" key="4">
    <source>
        <dbReference type="EMBL" id="KAJ3602639.1"/>
    </source>
</evidence>
<accession>A0A9Q0E9R0</accession>
<dbReference type="CDD" id="cd09076">
    <property type="entry name" value="L1-EN"/>
    <property type="match status" value="1"/>
</dbReference>
<evidence type="ECO:0000256" key="2">
    <source>
        <dbReference type="SAM" id="MobiDB-lite"/>
    </source>
</evidence>
<dbReference type="InterPro" id="IPR036691">
    <property type="entry name" value="Endo/exonu/phosph_ase_sf"/>
</dbReference>
<dbReference type="PANTHER" id="PTHR23227:SF84">
    <property type="entry name" value="ENDONUCLEASE_EXONUCLEASE_PHOSPHATASE DOMAIN-CONTAINING PROTEIN"/>
    <property type="match status" value="1"/>
</dbReference>
<dbReference type="Pfam" id="PF03372">
    <property type="entry name" value="Exo_endo_phos"/>
    <property type="match status" value="1"/>
</dbReference>
<dbReference type="EMBL" id="JANIIK010000046">
    <property type="protein sequence ID" value="KAJ3602639.1"/>
    <property type="molecule type" value="Genomic_DNA"/>
</dbReference>
<protein>
    <recommendedName>
        <fullName evidence="3">C2H2-type domain-containing protein</fullName>
    </recommendedName>
</protein>
<reference evidence="4" key="1">
    <citation type="submission" date="2022-07" db="EMBL/GenBank/DDBJ databases">
        <title>Chromosome-level genome of Muraenolepis orangiensis.</title>
        <authorList>
            <person name="Kim J."/>
        </authorList>
    </citation>
    <scope>NUCLEOTIDE SEQUENCE</scope>
    <source>
        <strain evidence="4">KU_S4_2022</strain>
        <tissue evidence="4">Muscle</tissue>
    </source>
</reference>
<dbReference type="OrthoDB" id="8909951at2759"/>
<keyword evidence="5" id="KW-1185">Reference proteome</keyword>
<dbReference type="InterPro" id="IPR013087">
    <property type="entry name" value="Znf_C2H2_type"/>
</dbReference>
<dbReference type="PROSITE" id="PS00028">
    <property type="entry name" value="ZINC_FINGER_C2H2_1"/>
    <property type="match status" value="1"/>
</dbReference>
<organism evidence="4 5">
    <name type="scientific">Muraenolepis orangiensis</name>
    <name type="common">Patagonian moray cod</name>
    <dbReference type="NCBI Taxonomy" id="630683"/>
    <lineage>
        <taxon>Eukaryota</taxon>
        <taxon>Metazoa</taxon>
        <taxon>Chordata</taxon>
        <taxon>Craniata</taxon>
        <taxon>Vertebrata</taxon>
        <taxon>Euteleostomi</taxon>
        <taxon>Actinopterygii</taxon>
        <taxon>Neopterygii</taxon>
        <taxon>Teleostei</taxon>
        <taxon>Neoteleostei</taxon>
        <taxon>Acanthomorphata</taxon>
        <taxon>Zeiogadaria</taxon>
        <taxon>Gadariae</taxon>
        <taxon>Gadiformes</taxon>
        <taxon>Muraenolepidoidei</taxon>
        <taxon>Muraenolepididae</taxon>
        <taxon>Muraenolepis</taxon>
    </lineage>
</organism>
<keyword evidence="1" id="KW-0862">Zinc</keyword>
<dbReference type="AlphaFoldDB" id="A0A9Q0E9R0"/>
<dbReference type="PANTHER" id="PTHR23227">
    <property type="entry name" value="BUCENTAUR RELATED"/>
    <property type="match status" value="1"/>
</dbReference>
<comment type="caution">
    <text evidence="4">The sequence shown here is derived from an EMBL/GenBank/DDBJ whole genome shotgun (WGS) entry which is preliminary data.</text>
</comment>
<dbReference type="PROSITE" id="PS50157">
    <property type="entry name" value="ZINC_FINGER_C2H2_2"/>
    <property type="match status" value="1"/>
</dbReference>
<dbReference type="InterPro" id="IPR027124">
    <property type="entry name" value="Swc5/CFDP1/2"/>
</dbReference>
<evidence type="ECO:0000256" key="1">
    <source>
        <dbReference type="PROSITE-ProRule" id="PRU00042"/>
    </source>
</evidence>
<keyword evidence="1" id="KW-0479">Metal-binding</keyword>